<accession>A0AAD1FE22</accession>
<sequence length="319" mass="34530">MQVFSMSDTKFNLGIQDVAVYIPSTRIDNLAQGSQYETDSDFVLEKIGVRELPRLGEDETVTMACKQAFARLLEKTALDPNEIECIVVCTQTPDMGGIPHTSALVHAAISAPEASACFDIGLGCSGYVYCLQVVTSFMQMHGMRKGLLFTCDPYSRILDANDKNTSLLFGDAATVTLISDAPKFVSKSVKFATRGSAAEALTKKSGNLYMNGRAVFNFALTDVPKQISELIDASGMSKEQIDLFLLHQGSKFMLENTIKRIDGIADRAPVDLELTGNTVSSSIPVLLEKHLGKDGLNTILMSGFGVGLSWASAIYTKPE</sequence>
<dbReference type="AlphaFoldDB" id="A0AAD1FE22"/>
<reference evidence="6" key="1">
    <citation type="submission" date="2015-05" db="EMBL/GenBank/DDBJ databases">
        <title>Draft genome sequencing of a biphenyl-degrading bacterium, Pseudomonas balearica KF707 (=NBRC110670).</title>
        <authorList>
            <person name="Kimura N."/>
            <person name="Hirose J."/>
            <person name="Watanabe T."/>
            <person name="Suenaga H."/>
            <person name="Fujihara H."/>
            <person name="Noguchi M."/>
            <person name="Hashimoto M."/>
            <person name="Shimodaira J."/>
            <person name="Tsuchikane K."/>
            <person name="Hosoyama A."/>
            <person name="Yamazoe A."/>
            <person name="Fujita N."/>
            <person name="Furukawa K."/>
        </authorList>
    </citation>
    <scope>NUCLEOTIDE SEQUENCE [LARGE SCALE GENOMIC DNA]</scope>
    <source>
        <strain evidence="6">DSM 10086 / NBRC 110670 / KF707</strain>
    </source>
</reference>
<evidence type="ECO:0000259" key="4">
    <source>
        <dbReference type="Pfam" id="PF08545"/>
    </source>
</evidence>
<dbReference type="KEGG" id="pfuw:KF707C_17320"/>
<keyword evidence="6" id="KW-1185">Reference proteome</keyword>
<name>A0AAD1FE22_METFU</name>
<evidence type="ECO:0000256" key="2">
    <source>
        <dbReference type="ARBA" id="ARBA00023315"/>
    </source>
</evidence>
<dbReference type="Proteomes" id="UP000218554">
    <property type="component" value="Chromosome"/>
</dbReference>
<dbReference type="Gene3D" id="3.40.47.10">
    <property type="match status" value="1"/>
</dbReference>
<dbReference type="PANTHER" id="PTHR34069:SF2">
    <property type="entry name" value="BETA-KETOACYL-[ACYL-CARRIER-PROTEIN] SYNTHASE III"/>
    <property type="match status" value="1"/>
</dbReference>
<gene>
    <name evidence="5" type="ORF">KF707C_17320</name>
</gene>
<evidence type="ECO:0000313" key="5">
    <source>
        <dbReference type="EMBL" id="BAU73420.1"/>
    </source>
</evidence>
<dbReference type="Pfam" id="PF08541">
    <property type="entry name" value="ACP_syn_III_C"/>
    <property type="match status" value="1"/>
</dbReference>
<protein>
    <submittedName>
        <fullName evidence="5">3-oxoacyl-[acyl-carrier-protein] synthase</fullName>
    </submittedName>
</protein>
<reference evidence="5 6" key="2">
    <citation type="journal article" date="2017" name="Int. J. Syst. Evol. Microbiol.">
        <title>Pseudomonas furukawaii sp. nov., a polychlorinated biphenyl-degrading bacterium isolated from biphenyl-contaminated soil in Japan.</title>
        <authorList>
            <person name="Kimura N."/>
            <person name="Watanabe T."/>
            <person name="Suenaga H."/>
            <person name="Fujihara H."/>
            <person name="Futagami T."/>
            <person name="Goto M."/>
            <person name="Hanada S."/>
            <person name="Hirose J."/>
        </authorList>
    </citation>
    <scope>NUCLEOTIDE SEQUENCE [LARGE SCALE GENOMIC DNA]</scope>
    <source>
        <strain evidence="6">DSM 10086 / NBRC 110670 / KF707</strain>
    </source>
</reference>
<keyword evidence="1" id="KW-0808">Transferase</keyword>
<dbReference type="InterPro" id="IPR013751">
    <property type="entry name" value="ACP_syn_III_N"/>
</dbReference>
<keyword evidence="2" id="KW-0012">Acyltransferase</keyword>
<feature type="domain" description="Beta-ketoacyl-[acyl-carrier-protein] synthase III C-terminal" evidence="3">
    <location>
        <begin position="232"/>
        <end position="315"/>
    </location>
</feature>
<proteinExistence type="predicted"/>
<dbReference type="PANTHER" id="PTHR34069">
    <property type="entry name" value="3-OXOACYL-[ACYL-CARRIER-PROTEIN] SYNTHASE 3"/>
    <property type="match status" value="1"/>
</dbReference>
<dbReference type="EMBL" id="AP014862">
    <property type="protein sequence ID" value="BAU73420.1"/>
    <property type="molecule type" value="Genomic_DNA"/>
</dbReference>
<evidence type="ECO:0000256" key="1">
    <source>
        <dbReference type="ARBA" id="ARBA00022679"/>
    </source>
</evidence>
<feature type="domain" description="Beta-ketoacyl-[acyl-carrier-protein] synthase III N-terminal" evidence="4">
    <location>
        <begin position="118"/>
        <end position="181"/>
    </location>
</feature>
<organism evidence="5 6">
    <name type="scientific">Metapseudomonas furukawaii</name>
    <name type="common">Pseudomonas furukawaii</name>
    <dbReference type="NCBI Taxonomy" id="1149133"/>
    <lineage>
        <taxon>Bacteria</taxon>
        <taxon>Pseudomonadati</taxon>
        <taxon>Pseudomonadota</taxon>
        <taxon>Gammaproteobacteria</taxon>
        <taxon>Pseudomonadales</taxon>
        <taxon>Pseudomonadaceae</taxon>
        <taxon>Metapseudomonas</taxon>
    </lineage>
</organism>
<dbReference type="Pfam" id="PF08545">
    <property type="entry name" value="ACP_syn_III"/>
    <property type="match status" value="1"/>
</dbReference>
<evidence type="ECO:0000259" key="3">
    <source>
        <dbReference type="Pfam" id="PF08541"/>
    </source>
</evidence>
<dbReference type="GO" id="GO:0044550">
    <property type="term" value="P:secondary metabolite biosynthetic process"/>
    <property type="evidence" value="ECO:0007669"/>
    <property type="project" value="TreeGrafter"/>
</dbReference>
<dbReference type="CDD" id="cd00830">
    <property type="entry name" value="KAS_III"/>
    <property type="match status" value="1"/>
</dbReference>
<evidence type="ECO:0000313" key="6">
    <source>
        <dbReference type="Proteomes" id="UP000218554"/>
    </source>
</evidence>
<dbReference type="GO" id="GO:0004315">
    <property type="term" value="F:3-oxoacyl-[acyl-carrier-protein] synthase activity"/>
    <property type="evidence" value="ECO:0007669"/>
    <property type="project" value="InterPro"/>
</dbReference>
<dbReference type="GO" id="GO:0006633">
    <property type="term" value="P:fatty acid biosynthetic process"/>
    <property type="evidence" value="ECO:0007669"/>
    <property type="project" value="InterPro"/>
</dbReference>
<dbReference type="SUPFAM" id="SSF53901">
    <property type="entry name" value="Thiolase-like"/>
    <property type="match status" value="1"/>
</dbReference>
<dbReference type="InterPro" id="IPR013747">
    <property type="entry name" value="ACP_syn_III_C"/>
</dbReference>
<dbReference type="InterPro" id="IPR016039">
    <property type="entry name" value="Thiolase-like"/>
</dbReference>